<dbReference type="RefSeq" id="WP_239672802.1">
    <property type="nucleotide sequence ID" value="NZ_CP049742.1"/>
</dbReference>
<dbReference type="Proteomes" id="UP000593626">
    <property type="component" value="Chromosome"/>
</dbReference>
<dbReference type="InterPro" id="IPR011009">
    <property type="entry name" value="Kinase-like_dom_sf"/>
</dbReference>
<organism evidence="3 4">
    <name type="scientific">Mangrovibacillus cuniculi</name>
    <dbReference type="NCBI Taxonomy" id="2593652"/>
    <lineage>
        <taxon>Bacteria</taxon>
        <taxon>Bacillati</taxon>
        <taxon>Bacillota</taxon>
        <taxon>Bacilli</taxon>
        <taxon>Bacillales</taxon>
        <taxon>Bacillaceae</taxon>
        <taxon>Mangrovibacillus</taxon>
    </lineage>
</organism>
<comment type="similarity">
    <text evidence="1">Belongs to the pseudomonas-type ThrB family.</text>
</comment>
<evidence type="ECO:0000259" key="2">
    <source>
        <dbReference type="Pfam" id="PF01636"/>
    </source>
</evidence>
<proteinExistence type="inferred from homology"/>
<dbReference type="PANTHER" id="PTHR21064">
    <property type="entry name" value="AMINOGLYCOSIDE PHOSPHOTRANSFERASE DOMAIN-CONTAINING PROTEIN-RELATED"/>
    <property type="match status" value="1"/>
</dbReference>
<dbReference type="Gene3D" id="3.90.1200.10">
    <property type="match status" value="1"/>
</dbReference>
<feature type="domain" description="Aminoglycoside phosphotransferase" evidence="2">
    <location>
        <begin position="32"/>
        <end position="243"/>
    </location>
</feature>
<dbReference type="Pfam" id="PF01636">
    <property type="entry name" value="APH"/>
    <property type="match status" value="1"/>
</dbReference>
<dbReference type="GO" id="GO:0009088">
    <property type="term" value="P:threonine biosynthetic process"/>
    <property type="evidence" value="ECO:0007669"/>
    <property type="project" value="TreeGrafter"/>
</dbReference>
<gene>
    <name evidence="3" type="ORF">G8O30_14870</name>
</gene>
<dbReference type="InterPro" id="IPR050249">
    <property type="entry name" value="Pseudomonas-type_ThrB"/>
</dbReference>
<evidence type="ECO:0000256" key="1">
    <source>
        <dbReference type="ARBA" id="ARBA00038240"/>
    </source>
</evidence>
<accession>A0A7S8CDR1</accession>
<sequence length="339" mass="39566">MEAWIEELFSKELLYKAAEAFHTDATNAKKLGDFENYVFEVYRDEVPFILRLTHSSHRTKEEIEGELEWINFLHAGGVDVSLAHTSGTNDLVETFKVADSKFFACLFTKAPGQLVTHKEPAFNEALFQAWGKAIGKMHAVTRLYEPTVRKRGNWYENTEKQVTSFITLESDQEIKDKALQLVTEMKQLPQRNDTYQLIHTDLHNHNFFYHEGKVYAFDFDDASYHYLISDLAIAVYYATWRATEGLGIKERSAYGNDMFAHLLKGYVSENKLSYEVLEWIPAFFRLRDVELYSVFIQKIDLSKADERIKRLVGDIRDRILREELLVELDIEKYKDLLES</sequence>
<dbReference type="AlphaFoldDB" id="A0A7S8CDR1"/>
<protein>
    <submittedName>
        <fullName evidence="3">Phosphotransferase</fullName>
    </submittedName>
</protein>
<dbReference type="KEGG" id="mcui:G8O30_14870"/>
<evidence type="ECO:0000313" key="3">
    <source>
        <dbReference type="EMBL" id="QPC48119.1"/>
    </source>
</evidence>
<reference evidence="3 4" key="1">
    <citation type="submission" date="2019-07" db="EMBL/GenBank/DDBJ databases">
        <title>Genome sequence of 2 isolates from Red Sea Mangroves.</title>
        <authorList>
            <person name="Sefrji F."/>
            <person name="Michoud G."/>
            <person name="Merlino G."/>
            <person name="Daffonchio D."/>
        </authorList>
    </citation>
    <scope>NUCLEOTIDE SEQUENCE [LARGE SCALE GENOMIC DNA]</scope>
    <source>
        <strain evidence="3 4">R1DC41</strain>
    </source>
</reference>
<dbReference type="PANTHER" id="PTHR21064:SF6">
    <property type="entry name" value="AMINOGLYCOSIDE PHOSPHOTRANSFERASE DOMAIN-CONTAINING PROTEIN"/>
    <property type="match status" value="1"/>
</dbReference>
<dbReference type="EMBL" id="CP049742">
    <property type="protein sequence ID" value="QPC48119.1"/>
    <property type="molecule type" value="Genomic_DNA"/>
</dbReference>
<dbReference type="InterPro" id="IPR002575">
    <property type="entry name" value="Aminoglycoside_PTrfase"/>
</dbReference>
<dbReference type="SUPFAM" id="SSF56112">
    <property type="entry name" value="Protein kinase-like (PK-like)"/>
    <property type="match status" value="1"/>
</dbReference>
<keyword evidence="4" id="KW-1185">Reference proteome</keyword>
<name>A0A7S8CDR1_9BACI</name>
<keyword evidence="3" id="KW-0808">Transferase</keyword>
<evidence type="ECO:0000313" key="4">
    <source>
        <dbReference type="Proteomes" id="UP000593626"/>
    </source>
</evidence>
<dbReference type="GO" id="GO:0004413">
    <property type="term" value="F:homoserine kinase activity"/>
    <property type="evidence" value="ECO:0007669"/>
    <property type="project" value="TreeGrafter"/>
</dbReference>